<evidence type="ECO:0000256" key="1">
    <source>
        <dbReference type="SAM" id="MobiDB-lite"/>
    </source>
</evidence>
<keyword evidence="2" id="KW-0812">Transmembrane</keyword>
<dbReference type="Proteomes" id="UP000289340">
    <property type="component" value="Chromosome 13"/>
</dbReference>
<feature type="transmembrane region" description="Helical" evidence="2">
    <location>
        <begin position="84"/>
        <end position="106"/>
    </location>
</feature>
<feature type="region of interest" description="Disordered" evidence="1">
    <location>
        <begin position="274"/>
        <end position="298"/>
    </location>
</feature>
<reference evidence="4 5" key="1">
    <citation type="submission" date="2018-09" db="EMBL/GenBank/DDBJ databases">
        <title>A high-quality reference genome of wild soybean provides a powerful tool to mine soybean genomes.</title>
        <authorList>
            <person name="Xie M."/>
            <person name="Chung C.Y.L."/>
            <person name="Li M.-W."/>
            <person name="Wong F.-L."/>
            <person name="Chan T.-F."/>
            <person name="Lam H.-M."/>
        </authorList>
    </citation>
    <scope>NUCLEOTIDE SEQUENCE [LARGE SCALE GENOMIC DNA]</scope>
    <source>
        <strain evidence="5">cv. W05</strain>
        <tissue evidence="4">Hypocotyl of etiolated seedlings</tissue>
    </source>
</reference>
<feature type="domain" description="Hpc2-related" evidence="3">
    <location>
        <begin position="201"/>
        <end position="240"/>
    </location>
</feature>
<feature type="transmembrane region" description="Helical" evidence="2">
    <location>
        <begin position="118"/>
        <end position="137"/>
    </location>
</feature>
<dbReference type="InterPro" id="IPR014840">
    <property type="entry name" value="HRD"/>
</dbReference>
<dbReference type="EMBL" id="QZWG01000013">
    <property type="protein sequence ID" value="RZB70664.1"/>
    <property type="molecule type" value="Genomic_DNA"/>
</dbReference>
<dbReference type="PANTHER" id="PTHR21669:SF28">
    <property type="entry name" value="YEMANUCLEIN"/>
    <property type="match status" value="1"/>
</dbReference>
<sequence>MAGEAAPLGGGDDSSSAAARAPSSFVKKGDRQMFTVELRPGETTIVSWKKLMKDANKVNNGSASAPEHRAPNANPALESRIAPVYVFLFLTFLFTYIVIRVINGGWWKAKILPYKHAIVIYGTAVAGLSSQIAYGGWQKIHLAILPWLLFSNTGFGMGQPMEIEEQGAPQTNRFSAVIEKIERLYMGKDSSDEEDALDVPDDQYDTDDSFIDDAELDEYFEVDNSSIKHDGFFVNRGKLERMLLPCGLEVTSLSPGNSLFTSGAKNEPPVLPIQQAKKRRRKDVPKNPGEHIDSHVSNKHVKVGKTAAGKTASLPVKNTISSSHNLGVPGEHYEDMTFQNQLDVSGISLKRKTADTRPMLDPPVCSKVSTNAPAAAEDAEKQKTRVLQSKNTSDKYKDASGLLDTSRQKYHEKSASAKSKSQPGKISISVDNLEKAGRSKDKNDIHELPDLNLYVGKSAIQAPKSENVLKKDGSSARPKTTTLEKAIRELEKIVAESRPPTMENQEVDTTPQGVKRRLPREIKLKLAKVARLAQASQGKVSKELLNRLMSILGHLIQLRTLKIEAVSLEALAQVRDGLNQGGAAALLEDLA</sequence>
<keyword evidence="2" id="KW-0472">Membrane</keyword>
<evidence type="ECO:0000256" key="2">
    <source>
        <dbReference type="SAM" id="Phobius"/>
    </source>
</evidence>
<dbReference type="AlphaFoldDB" id="A0A445HAH3"/>
<feature type="compositionally biased region" description="Basic and acidic residues" evidence="1">
    <location>
        <begin position="284"/>
        <end position="296"/>
    </location>
</feature>
<feature type="region of interest" description="Disordered" evidence="1">
    <location>
        <begin position="1"/>
        <end position="24"/>
    </location>
</feature>
<dbReference type="GO" id="GO:0005634">
    <property type="term" value="C:nucleus"/>
    <property type="evidence" value="ECO:0007669"/>
    <property type="project" value="TreeGrafter"/>
</dbReference>
<protein>
    <submittedName>
        <fullName evidence="4">Ubinuclein-1</fullName>
    </submittedName>
</protein>
<keyword evidence="2" id="KW-1133">Transmembrane helix</keyword>
<keyword evidence="5" id="KW-1185">Reference proteome</keyword>
<organism evidence="4 5">
    <name type="scientific">Glycine soja</name>
    <name type="common">Wild soybean</name>
    <dbReference type="NCBI Taxonomy" id="3848"/>
    <lineage>
        <taxon>Eukaryota</taxon>
        <taxon>Viridiplantae</taxon>
        <taxon>Streptophyta</taxon>
        <taxon>Embryophyta</taxon>
        <taxon>Tracheophyta</taxon>
        <taxon>Spermatophyta</taxon>
        <taxon>Magnoliopsida</taxon>
        <taxon>eudicotyledons</taxon>
        <taxon>Gunneridae</taxon>
        <taxon>Pentapetalae</taxon>
        <taxon>rosids</taxon>
        <taxon>fabids</taxon>
        <taxon>Fabales</taxon>
        <taxon>Fabaceae</taxon>
        <taxon>Papilionoideae</taxon>
        <taxon>50 kb inversion clade</taxon>
        <taxon>NPAAA clade</taxon>
        <taxon>indigoferoid/millettioid clade</taxon>
        <taxon>Phaseoleae</taxon>
        <taxon>Glycine</taxon>
        <taxon>Glycine subgen. Soja</taxon>
    </lineage>
</organism>
<dbReference type="Pfam" id="PF08729">
    <property type="entry name" value="HUN"/>
    <property type="match status" value="1"/>
</dbReference>
<dbReference type="GO" id="GO:0006325">
    <property type="term" value="P:chromatin organization"/>
    <property type="evidence" value="ECO:0007669"/>
    <property type="project" value="TreeGrafter"/>
</dbReference>
<evidence type="ECO:0000313" key="4">
    <source>
        <dbReference type="EMBL" id="RZB70664.1"/>
    </source>
</evidence>
<accession>A0A445HAH3</accession>
<dbReference type="PANTHER" id="PTHR21669">
    <property type="entry name" value="CAPZ-INTERACTING PROTEIN AND RELATED PROTEINS"/>
    <property type="match status" value="1"/>
</dbReference>
<feature type="compositionally biased region" description="Low complexity" evidence="1">
    <location>
        <begin position="13"/>
        <end position="24"/>
    </location>
</feature>
<gene>
    <name evidence="4" type="ORF">D0Y65_035576</name>
</gene>
<evidence type="ECO:0000259" key="3">
    <source>
        <dbReference type="Pfam" id="PF08729"/>
    </source>
</evidence>
<feature type="region of interest" description="Disordered" evidence="1">
    <location>
        <begin position="353"/>
        <end position="428"/>
    </location>
</feature>
<proteinExistence type="predicted"/>
<evidence type="ECO:0000313" key="5">
    <source>
        <dbReference type="Proteomes" id="UP000289340"/>
    </source>
</evidence>
<name>A0A445HAH3_GLYSO</name>
<feature type="compositionally biased region" description="Basic and acidic residues" evidence="1">
    <location>
        <begin position="406"/>
        <end position="415"/>
    </location>
</feature>
<comment type="caution">
    <text evidence="4">The sequence shown here is derived from an EMBL/GenBank/DDBJ whole genome shotgun (WGS) entry which is preliminary data.</text>
</comment>